<proteinExistence type="predicted"/>
<evidence type="ECO:0000313" key="2">
    <source>
        <dbReference type="Proteomes" id="UP000287651"/>
    </source>
</evidence>
<accession>A0A426YRM3</accession>
<protein>
    <submittedName>
        <fullName evidence="1">Uncharacterized protein</fullName>
    </submittedName>
</protein>
<gene>
    <name evidence="1" type="ORF">B296_00040216</name>
</gene>
<reference evidence="1 2" key="1">
    <citation type="journal article" date="2014" name="Agronomy (Basel)">
        <title>A Draft Genome Sequence for Ensete ventricosum, the Drought-Tolerant Tree Against Hunger.</title>
        <authorList>
            <person name="Harrison J."/>
            <person name="Moore K.A."/>
            <person name="Paszkiewicz K."/>
            <person name="Jones T."/>
            <person name="Grant M."/>
            <person name="Ambacheew D."/>
            <person name="Muzemil S."/>
            <person name="Studholme D.J."/>
        </authorList>
    </citation>
    <scope>NUCLEOTIDE SEQUENCE [LARGE SCALE GENOMIC DNA]</scope>
</reference>
<sequence length="104" mass="11680">MKSFLGQRPYHPCPGAFSISIDALEMGLRFPLHSNQHYYMALMDQVHDVGRVITSLDNKSEILWEEIQKVKDGGNPNVVASVEQWAAEAQALVDNLKAELEEVI</sequence>
<name>A0A426YRM3_ENSVE</name>
<comment type="caution">
    <text evidence="1">The sequence shown here is derived from an EMBL/GenBank/DDBJ whole genome shotgun (WGS) entry which is preliminary data.</text>
</comment>
<dbReference type="Proteomes" id="UP000287651">
    <property type="component" value="Unassembled WGS sequence"/>
</dbReference>
<evidence type="ECO:0000313" key="1">
    <source>
        <dbReference type="EMBL" id="RRT54359.1"/>
    </source>
</evidence>
<dbReference type="AlphaFoldDB" id="A0A426YRM3"/>
<organism evidence="1 2">
    <name type="scientific">Ensete ventricosum</name>
    <name type="common">Abyssinian banana</name>
    <name type="synonym">Musa ensete</name>
    <dbReference type="NCBI Taxonomy" id="4639"/>
    <lineage>
        <taxon>Eukaryota</taxon>
        <taxon>Viridiplantae</taxon>
        <taxon>Streptophyta</taxon>
        <taxon>Embryophyta</taxon>
        <taxon>Tracheophyta</taxon>
        <taxon>Spermatophyta</taxon>
        <taxon>Magnoliopsida</taxon>
        <taxon>Liliopsida</taxon>
        <taxon>Zingiberales</taxon>
        <taxon>Musaceae</taxon>
        <taxon>Ensete</taxon>
    </lineage>
</organism>
<dbReference type="EMBL" id="AMZH03010639">
    <property type="protein sequence ID" value="RRT54359.1"/>
    <property type="molecule type" value="Genomic_DNA"/>
</dbReference>